<dbReference type="CDD" id="cd02440">
    <property type="entry name" value="AdoMet_MTases"/>
    <property type="match status" value="1"/>
</dbReference>
<gene>
    <name evidence="1" type="ORF">THRCLA_08835</name>
</gene>
<protein>
    <recommendedName>
        <fullName evidence="3">Methyltransferase</fullName>
    </recommendedName>
</protein>
<proteinExistence type="predicted"/>
<dbReference type="SUPFAM" id="SSF53335">
    <property type="entry name" value="S-adenosyl-L-methionine-dependent methyltransferases"/>
    <property type="match status" value="1"/>
</dbReference>
<dbReference type="STRING" id="74557.A0A1V9Z1R7"/>
<sequence length="218" mass="24017">MTSNNAIVPFSPFHASHMQSKRTFHFGSKSIVIEQQWKPDGKGGTNLGFGAHVYDAALVYNKKIVELGCGTGLVSIAAASFGASHIVATDGDPQSVALTQSNIDANTANFTSTIEAKTYLGQDLNGIKHCDLLLGADIIACPYEQAYDDLLASLRHFIQTPTAMALIAYKPRHGSEVKFFHKLKKYFDYDVIPDNEYHADFRYLQIQLLRIVCKSNSL</sequence>
<dbReference type="InterPro" id="IPR019410">
    <property type="entry name" value="Methyltransf_16"/>
</dbReference>
<dbReference type="AlphaFoldDB" id="A0A1V9Z1R7"/>
<accession>A0A1V9Z1R7</accession>
<name>A0A1V9Z1R7_9STRA</name>
<dbReference type="OrthoDB" id="413520at2759"/>
<keyword evidence="2" id="KW-1185">Reference proteome</keyword>
<dbReference type="Gene3D" id="3.40.50.150">
    <property type="entry name" value="Vaccinia Virus protein VP39"/>
    <property type="match status" value="1"/>
</dbReference>
<organism evidence="1 2">
    <name type="scientific">Thraustotheca clavata</name>
    <dbReference type="NCBI Taxonomy" id="74557"/>
    <lineage>
        <taxon>Eukaryota</taxon>
        <taxon>Sar</taxon>
        <taxon>Stramenopiles</taxon>
        <taxon>Oomycota</taxon>
        <taxon>Saprolegniomycetes</taxon>
        <taxon>Saprolegniales</taxon>
        <taxon>Achlyaceae</taxon>
        <taxon>Thraustotheca</taxon>
    </lineage>
</organism>
<evidence type="ECO:0008006" key="3">
    <source>
        <dbReference type="Google" id="ProtNLM"/>
    </source>
</evidence>
<evidence type="ECO:0000313" key="2">
    <source>
        <dbReference type="Proteomes" id="UP000243217"/>
    </source>
</evidence>
<dbReference type="Proteomes" id="UP000243217">
    <property type="component" value="Unassembled WGS sequence"/>
</dbReference>
<dbReference type="PANTHER" id="PTHR14614">
    <property type="entry name" value="HEPATOCELLULAR CARCINOMA-ASSOCIATED ANTIGEN"/>
    <property type="match status" value="1"/>
</dbReference>
<evidence type="ECO:0000313" key="1">
    <source>
        <dbReference type="EMBL" id="OQR91959.1"/>
    </source>
</evidence>
<comment type="caution">
    <text evidence="1">The sequence shown here is derived from an EMBL/GenBank/DDBJ whole genome shotgun (WGS) entry which is preliminary data.</text>
</comment>
<reference evidence="1 2" key="1">
    <citation type="journal article" date="2014" name="Genome Biol. Evol.">
        <title>The secreted proteins of Achlya hypogyna and Thraustotheca clavata identify the ancestral oomycete secretome and reveal gene acquisitions by horizontal gene transfer.</title>
        <authorList>
            <person name="Misner I."/>
            <person name="Blouin N."/>
            <person name="Leonard G."/>
            <person name="Richards T.A."/>
            <person name="Lane C.E."/>
        </authorList>
    </citation>
    <scope>NUCLEOTIDE SEQUENCE [LARGE SCALE GENOMIC DNA]</scope>
    <source>
        <strain evidence="1 2">ATCC 34112</strain>
    </source>
</reference>
<dbReference type="EMBL" id="JNBS01002372">
    <property type="protein sequence ID" value="OQR91959.1"/>
    <property type="molecule type" value="Genomic_DNA"/>
</dbReference>
<dbReference type="Pfam" id="PF10294">
    <property type="entry name" value="Methyltransf_16"/>
    <property type="match status" value="1"/>
</dbReference>
<dbReference type="InterPro" id="IPR029063">
    <property type="entry name" value="SAM-dependent_MTases_sf"/>
</dbReference>